<dbReference type="GO" id="GO:0008270">
    <property type="term" value="F:zinc ion binding"/>
    <property type="evidence" value="ECO:0007669"/>
    <property type="project" value="UniProtKB-KW"/>
</dbReference>
<keyword evidence="1" id="KW-0862">Zinc</keyword>
<feature type="domain" description="SWIM-type" evidence="2">
    <location>
        <begin position="51"/>
        <end position="88"/>
    </location>
</feature>
<proteinExistence type="predicted"/>
<keyword evidence="1" id="KW-0479">Metal-binding</keyword>
<organism evidence="3 4">
    <name type="scientific">Panagrolaimus superbus</name>
    <dbReference type="NCBI Taxonomy" id="310955"/>
    <lineage>
        <taxon>Eukaryota</taxon>
        <taxon>Metazoa</taxon>
        <taxon>Ecdysozoa</taxon>
        <taxon>Nematoda</taxon>
        <taxon>Chromadorea</taxon>
        <taxon>Rhabditida</taxon>
        <taxon>Tylenchina</taxon>
        <taxon>Panagrolaimomorpha</taxon>
        <taxon>Panagrolaimoidea</taxon>
        <taxon>Panagrolaimidae</taxon>
        <taxon>Panagrolaimus</taxon>
    </lineage>
</organism>
<evidence type="ECO:0000259" key="2">
    <source>
        <dbReference type="PROSITE" id="PS50966"/>
    </source>
</evidence>
<dbReference type="InterPro" id="IPR007527">
    <property type="entry name" value="Znf_SWIM"/>
</dbReference>
<protein>
    <submittedName>
        <fullName evidence="4">SWIM-type domain-containing protein</fullName>
    </submittedName>
</protein>
<name>A0A914ZER5_9BILA</name>
<keyword evidence="3" id="KW-1185">Reference proteome</keyword>
<sequence length="125" mass="14459">MFEFLIKNGLLPMISKELQKSKSELDNDEFDNLIRKDGYSAADVKLFQENVAVVGLSTIFENKFTCNCPIGARRILCKHVILIEVYRNQRQWPRMETIRQQIGDCARNRPGRPRNRGPALHVTIN</sequence>
<reference evidence="4" key="1">
    <citation type="submission" date="2022-11" db="UniProtKB">
        <authorList>
            <consortium name="WormBaseParasite"/>
        </authorList>
    </citation>
    <scope>IDENTIFICATION</scope>
</reference>
<dbReference type="Proteomes" id="UP000887577">
    <property type="component" value="Unplaced"/>
</dbReference>
<evidence type="ECO:0000256" key="1">
    <source>
        <dbReference type="PROSITE-ProRule" id="PRU00325"/>
    </source>
</evidence>
<evidence type="ECO:0000313" key="3">
    <source>
        <dbReference type="Proteomes" id="UP000887577"/>
    </source>
</evidence>
<keyword evidence="1" id="KW-0863">Zinc-finger</keyword>
<accession>A0A914ZER5</accession>
<dbReference type="PROSITE" id="PS50966">
    <property type="entry name" value="ZF_SWIM"/>
    <property type="match status" value="1"/>
</dbReference>
<dbReference type="WBParaSite" id="PSU_v2.g8778.t1">
    <property type="protein sequence ID" value="PSU_v2.g8778.t1"/>
    <property type="gene ID" value="PSU_v2.g8778"/>
</dbReference>
<evidence type="ECO:0000313" key="4">
    <source>
        <dbReference type="WBParaSite" id="PSU_v2.g8778.t1"/>
    </source>
</evidence>
<dbReference type="AlphaFoldDB" id="A0A914ZER5"/>